<dbReference type="RefSeq" id="WP_230370061.1">
    <property type="nucleotide sequence ID" value="NZ_WLYX01000001.1"/>
</dbReference>
<dbReference type="Proteomes" id="UP000446658">
    <property type="component" value="Unassembled WGS sequence"/>
</dbReference>
<evidence type="ECO:0000259" key="1">
    <source>
        <dbReference type="Pfam" id="PF06114"/>
    </source>
</evidence>
<comment type="caution">
    <text evidence="2">The sequence shown here is derived from an EMBL/GenBank/DDBJ whole genome shotgun (WGS) entry which is preliminary data.</text>
</comment>
<name>A0A844GEW0_9NEIS</name>
<reference evidence="2 3" key="1">
    <citation type="submission" date="2019-11" db="EMBL/GenBank/DDBJ databases">
        <title>Draft genome sequence of Paludibacterium sp. dN18-1.</title>
        <authorList>
            <person name="Im W.-T."/>
        </authorList>
    </citation>
    <scope>NUCLEOTIDE SEQUENCE [LARGE SCALE GENOMIC DNA]</scope>
    <source>
        <strain evidence="3">dN 18-1</strain>
    </source>
</reference>
<dbReference type="EMBL" id="WLYX01000001">
    <property type="protein sequence ID" value="MTD33254.1"/>
    <property type="molecule type" value="Genomic_DNA"/>
</dbReference>
<protein>
    <submittedName>
        <fullName evidence="2">ImmA/IrrE family metallo-endopeptidase</fullName>
    </submittedName>
</protein>
<evidence type="ECO:0000313" key="3">
    <source>
        <dbReference type="Proteomes" id="UP000446658"/>
    </source>
</evidence>
<keyword evidence="3" id="KW-1185">Reference proteome</keyword>
<gene>
    <name evidence="2" type="ORF">GKE73_09190</name>
</gene>
<dbReference type="PANTHER" id="PTHR43236">
    <property type="entry name" value="ANTITOXIN HIGA1"/>
    <property type="match status" value="1"/>
</dbReference>
<dbReference type="AlphaFoldDB" id="A0A844GEW0"/>
<dbReference type="Gene3D" id="1.10.10.2910">
    <property type="match status" value="1"/>
</dbReference>
<accession>A0A844GEW0</accession>
<organism evidence="2 3">
    <name type="scientific">Paludibacterium denitrificans</name>
    <dbReference type="NCBI Taxonomy" id="2675226"/>
    <lineage>
        <taxon>Bacteria</taxon>
        <taxon>Pseudomonadati</taxon>
        <taxon>Pseudomonadota</taxon>
        <taxon>Betaproteobacteria</taxon>
        <taxon>Neisseriales</taxon>
        <taxon>Chromobacteriaceae</taxon>
        <taxon>Paludibacterium</taxon>
    </lineage>
</organism>
<dbReference type="Pfam" id="PF06114">
    <property type="entry name" value="Peptidase_M78"/>
    <property type="match status" value="1"/>
</dbReference>
<proteinExistence type="predicted"/>
<dbReference type="InterPro" id="IPR052345">
    <property type="entry name" value="Rad_response_metalloprotease"/>
</dbReference>
<evidence type="ECO:0000313" key="2">
    <source>
        <dbReference type="EMBL" id="MTD33254.1"/>
    </source>
</evidence>
<feature type="domain" description="IrrE N-terminal-like" evidence="1">
    <location>
        <begin position="27"/>
        <end position="151"/>
    </location>
</feature>
<sequence>MVATRASAVLGKYWDGYLPVNVEAIASAMGVEVRYEFMGETSGEIHLEDGRPIMRVNEWDAPVRQRFTIAHELGHYALGHLREDGQKFFRDDRSHYSMSASRLERDANHFAASILMPTDAVHYVIQNGHATTLPALTEMFGVSRAAMQYRAANLGIIER</sequence>
<dbReference type="InterPro" id="IPR010359">
    <property type="entry name" value="IrrE_HExxH"/>
</dbReference>
<dbReference type="PANTHER" id="PTHR43236:SF2">
    <property type="entry name" value="BLL0069 PROTEIN"/>
    <property type="match status" value="1"/>
</dbReference>